<feature type="non-terminal residue" evidence="3">
    <location>
        <position position="1"/>
    </location>
</feature>
<dbReference type="AlphaFoldDB" id="A0A7J6NLV1"/>
<keyword evidence="2" id="KW-0732">Signal</keyword>
<accession>A0A7J6NLV1</accession>
<dbReference type="Proteomes" id="UP000541610">
    <property type="component" value="Unassembled WGS sequence"/>
</dbReference>
<proteinExistence type="predicted"/>
<protein>
    <submittedName>
        <fullName evidence="3">Uncharacterized protein</fullName>
    </submittedName>
</protein>
<evidence type="ECO:0000313" key="4">
    <source>
        <dbReference type="Proteomes" id="UP000541610"/>
    </source>
</evidence>
<feature type="signal peptide" evidence="2">
    <location>
        <begin position="1"/>
        <end position="17"/>
    </location>
</feature>
<dbReference type="EMBL" id="JABANP010000293">
    <property type="protein sequence ID" value="KAF4684785.1"/>
    <property type="molecule type" value="Genomic_DNA"/>
</dbReference>
<organism evidence="3 4">
    <name type="scientific">Perkinsus olseni</name>
    <name type="common">Perkinsus atlanticus</name>
    <dbReference type="NCBI Taxonomy" id="32597"/>
    <lineage>
        <taxon>Eukaryota</taxon>
        <taxon>Sar</taxon>
        <taxon>Alveolata</taxon>
        <taxon>Perkinsozoa</taxon>
        <taxon>Perkinsea</taxon>
        <taxon>Perkinsida</taxon>
        <taxon>Perkinsidae</taxon>
        <taxon>Perkinsus</taxon>
    </lineage>
</organism>
<name>A0A7J6NLV1_PEROL</name>
<feature type="compositionally biased region" description="Basic and acidic residues" evidence="1">
    <location>
        <begin position="253"/>
        <end position="266"/>
    </location>
</feature>
<evidence type="ECO:0000256" key="2">
    <source>
        <dbReference type="SAM" id="SignalP"/>
    </source>
</evidence>
<reference evidence="3 4" key="1">
    <citation type="submission" date="2020-04" db="EMBL/GenBank/DDBJ databases">
        <title>Perkinsus olseni comparative genomics.</title>
        <authorList>
            <person name="Bogema D.R."/>
        </authorList>
    </citation>
    <scope>NUCLEOTIDE SEQUENCE [LARGE SCALE GENOMIC DNA]</scope>
    <source>
        <strain evidence="3">00978-12</strain>
    </source>
</reference>
<feature type="chain" id="PRO_5029682863" evidence="2">
    <location>
        <begin position="18"/>
        <end position="282"/>
    </location>
</feature>
<comment type="caution">
    <text evidence="3">The sequence shown here is derived from an EMBL/GenBank/DDBJ whole genome shotgun (WGS) entry which is preliminary data.</text>
</comment>
<sequence length="282" mass="31367">MMKLLGIVAVLPAVVNASSPEKRLGRKRLGPESRPADETKEYLPFPKKTAEEMMEKAFAEYKDEGEKTSPVRKEDEGTGVGVPLMKTLEDMIERAFAEYEDEGERTSVKTVEARDPVGVVYPQGLFERLHNPLAFYSVREKCVSDDLAICLSAHENTTAEVSLGFTGTHGFFETRTLKVAFAEPDGDGVMTAVVQPESPHQIEDLREATSMPTLREIGVRYPVSEDPRLLDIIFRRGARTRRARGECSVRLVRESTKPSHGREAELSVKGASLNAKERLESV</sequence>
<evidence type="ECO:0000313" key="3">
    <source>
        <dbReference type="EMBL" id="KAF4684785.1"/>
    </source>
</evidence>
<feature type="region of interest" description="Disordered" evidence="1">
    <location>
        <begin position="253"/>
        <end position="282"/>
    </location>
</feature>
<gene>
    <name evidence="3" type="ORF">FOZ60_007309</name>
</gene>
<feature type="region of interest" description="Disordered" evidence="1">
    <location>
        <begin position="20"/>
        <end position="46"/>
    </location>
</feature>
<feature type="compositionally biased region" description="Basic and acidic residues" evidence="1">
    <location>
        <begin position="29"/>
        <end position="41"/>
    </location>
</feature>
<dbReference type="OrthoDB" id="10439300at2759"/>
<evidence type="ECO:0000256" key="1">
    <source>
        <dbReference type="SAM" id="MobiDB-lite"/>
    </source>
</evidence>